<dbReference type="EMBL" id="BSUO01000001">
    <property type="protein sequence ID" value="GMA40826.1"/>
    <property type="molecule type" value="Genomic_DNA"/>
</dbReference>
<evidence type="ECO:0008006" key="3">
    <source>
        <dbReference type="Google" id="ProtNLM"/>
    </source>
</evidence>
<name>A0ABQ6IT33_9MICO</name>
<sequence>MAMQRRIPVHTADVFPDGAYLVGPVEAVMDFNAGKRPDGSRPQQTDPETGLLVWSVPVLDADPAARKADKTVTIKFVAKVQPVPPENKSGMPFTPVDFCGLTATPYIAETGGRPRLAWSYRADGMSALSVKAVA</sequence>
<reference evidence="2" key="1">
    <citation type="journal article" date="2019" name="Int. J. Syst. Evol. Microbiol.">
        <title>The Global Catalogue of Microorganisms (GCM) 10K type strain sequencing project: providing services to taxonomists for standard genome sequencing and annotation.</title>
        <authorList>
            <consortium name="The Broad Institute Genomics Platform"/>
            <consortium name="The Broad Institute Genome Sequencing Center for Infectious Disease"/>
            <person name="Wu L."/>
            <person name="Ma J."/>
        </authorList>
    </citation>
    <scope>NUCLEOTIDE SEQUENCE [LARGE SCALE GENOMIC DNA]</scope>
    <source>
        <strain evidence="2">NBRC 113072</strain>
    </source>
</reference>
<evidence type="ECO:0000313" key="2">
    <source>
        <dbReference type="Proteomes" id="UP001157126"/>
    </source>
</evidence>
<protein>
    <recommendedName>
        <fullName evidence="3">Plasmid replication, integration and excision activator</fullName>
    </recommendedName>
</protein>
<evidence type="ECO:0000313" key="1">
    <source>
        <dbReference type="EMBL" id="GMA40826.1"/>
    </source>
</evidence>
<keyword evidence="2" id="KW-1185">Reference proteome</keyword>
<comment type="caution">
    <text evidence="1">The sequence shown here is derived from an EMBL/GenBank/DDBJ whole genome shotgun (WGS) entry which is preliminary data.</text>
</comment>
<dbReference type="RefSeq" id="WP_284304460.1">
    <property type="nucleotide sequence ID" value="NZ_BSUO01000001.1"/>
</dbReference>
<gene>
    <name evidence="1" type="ORF">GCM10025883_28710</name>
</gene>
<dbReference type="Proteomes" id="UP001157126">
    <property type="component" value="Unassembled WGS sequence"/>
</dbReference>
<organism evidence="1 2">
    <name type="scientific">Mobilicoccus caccae</name>
    <dbReference type="NCBI Taxonomy" id="1859295"/>
    <lineage>
        <taxon>Bacteria</taxon>
        <taxon>Bacillati</taxon>
        <taxon>Actinomycetota</taxon>
        <taxon>Actinomycetes</taxon>
        <taxon>Micrococcales</taxon>
        <taxon>Dermatophilaceae</taxon>
        <taxon>Mobilicoccus</taxon>
    </lineage>
</organism>
<accession>A0ABQ6IT33</accession>
<proteinExistence type="predicted"/>